<dbReference type="RefSeq" id="WP_013700324.1">
    <property type="nucleotide sequence ID" value="NC_015385.1"/>
</dbReference>
<reference evidence="2" key="2">
    <citation type="submission" date="2011-04" db="EMBL/GenBank/DDBJ databases">
        <title>The complete genome of chromosome of Treponema succinifaciens DSM 2489.</title>
        <authorList>
            <person name="Lucas S."/>
            <person name="Copeland A."/>
            <person name="Lapidus A."/>
            <person name="Bruce D."/>
            <person name="Goodwin L."/>
            <person name="Pitluck S."/>
            <person name="Peters L."/>
            <person name="Kyrpides N."/>
            <person name="Mavromatis K."/>
            <person name="Ivanova N."/>
            <person name="Ovchinnikova G."/>
            <person name="Teshima H."/>
            <person name="Detter J.C."/>
            <person name="Tapia R."/>
            <person name="Han C."/>
            <person name="Land M."/>
            <person name="Hauser L."/>
            <person name="Markowitz V."/>
            <person name="Cheng J.-F."/>
            <person name="Hugenholtz P."/>
            <person name="Woyke T."/>
            <person name="Wu D."/>
            <person name="Gronow S."/>
            <person name="Wellnitz S."/>
            <person name="Brambilla E."/>
            <person name="Klenk H.-P."/>
            <person name="Eisen J.A."/>
        </authorList>
    </citation>
    <scope>NUCLEOTIDE SEQUENCE [LARGE SCALE GENOMIC DNA]</scope>
    <source>
        <strain evidence="2">ATCC 33096 / DSM 2489 / 6091</strain>
    </source>
</reference>
<dbReference type="Gene3D" id="3.40.50.300">
    <property type="entry name" value="P-loop containing nucleotide triphosphate hydrolases"/>
    <property type="match status" value="1"/>
</dbReference>
<dbReference type="Pfam" id="PF13189">
    <property type="entry name" value="Cytidylate_kin2"/>
    <property type="match status" value="1"/>
</dbReference>
<dbReference type="KEGG" id="tsu:Tresu_0043"/>
<dbReference type="eggNOG" id="COG1102">
    <property type="taxonomic scope" value="Bacteria"/>
</dbReference>
<dbReference type="Proteomes" id="UP000006852">
    <property type="component" value="Chromosome"/>
</dbReference>
<keyword evidence="1" id="KW-0418">Kinase</keyword>
<dbReference type="OrthoDB" id="9781180at2"/>
<dbReference type="GO" id="GO:0016301">
    <property type="term" value="F:kinase activity"/>
    <property type="evidence" value="ECO:0007669"/>
    <property type="project" value="UniProtKB-KW"/>
</dbReference>
<dbReference type="GeneID" id="302997292"/>
<organism evidence="1 2">
    <name type="scientific">Treponema succinifaciens (strain ATCC 33096 / DSM 2489 / 6091)</name>
    <dbReference type="NCBI Taxonomy" id="869209"/>
    <lineage>
        <taxon>Bacteria</taxon>
        <taxon>Pseudomonadati</taxon>
        <taxon>Spirochaetota</taxon>
        <taxon>Spirochaetia</taxon>
        <taxon>Spirochaetales</taxon>
        <taxon>Treponemataceae</taxon>
        <taxon>Treponema</taxon>
    </lineage>
</organism>
<gene>
    <name evidence="1" type="ordered locus">Tresu_0043</name>
</gene>
<protein>
    <submittedName>
        <fullName evidence="1">Cytidylate kinase</fullName>
    </submittedName>
</protein>
<sequence length="216" mass="23925">MKKYITISREYGSGGHTIGSIVAKELGIPFYDNEIIDLAAKDSGLHPDFIKKNEQNISSGWLYTLLLGASYATPGTGSMHLGMNSATSAAPLADQVFNAQRNAIIQLAKKGPCVIVGRCSDYVLRHCEEIDRKDILNIFIYAPLADKVQYAIKTKGLDPATAERDVKLIDKRRANHYNTFTERTWGNRAHYDMLINSSLLGMEKTAKMIAQIAKES</sequence>
<evidence type="ECO:0000313" key="2">
    <source>
        <dbReference type="Proteomes" id="UP000006852"/>
    </source>
</evidence>
<evidence type="ECO:0000313" key="1">
    <source>
        <dbReference type="EMBL" id="AEB13013.1"/>
    </source>
</evidence>
<keyword evidence="2" id="KW-1185">Reference proteome</keyword>
<dbReference type="STRING" id="869209.Tresu_0043"/>
<dbReference type="SUPFAM" id="SSF52540">
    <property type="entry name" value="P-loop containing nucleoside triphosphate hydrolases"/>
    <property type="match status" value="1"/>
</dbReference>
<dbReference type="EMBL" id="CP002631">
    <property type="protein sequence ID" value="AEB13013.1"/>
    <property type="molecule type" value="Genomic_DNA"/>
</dbReference>
<proteinExistence type="predicted"/>
<dbReference type="AlphaFoldDB" id="F2NU49"/>
<dbReference type="InterPro" id="IPR027417">
    <property type="entry name" value="P-loop_NTPase"/>
</dbReference>
<reference evidence="1 2" key="1">
    <citation type="journal article" date="2011" name="Stand. Genomic Sci.">
        <title>Complete genome sequence of Treponema succinifaciens type strain (6091).</title>
        <authorList>
            <person name="Han C."/>
            <person name="Gronow S."/>
            <person name="Teshima H."/>
            <person name="Lapidus A."/>
            <person name="Nolan M."/>
            <person name="Lucas S."/>
            <person name="Hammon N."/>
            <person name="Deshpande S."/>
            <person name="Cheng J.F."/>
            <person name="Zeytun A."/>
            <person name="Tapia R."/>
            <person name="Goodwin L."/>
            <person name="Pitluck S."/>
            <person name="Liolios K."/>
            <person name="Pagani I."/>
            <person name="Ivanova N."/>
            <person name="Mavromatis K."/>
            <person name="Mikhailova N."/>
            <person name="Huntemann M."/>
            <person name="Pati A."/>
            <person name="Chen A."/>
            <person name="Palaniappan K."/>
            <person name="Land M."/>
            <person name="Hauser L."/>
            <person name="Brambilla E.M."/>
            <person name="Rohde M."/>
            <person name="Goker M."/>
            <person name="Woyke T."/>
            <person name="Bristow J."/>
            <person name="Eisen J.A."/>
            <person name="Markowitz V."/>
            <person name="Hugenholtz P."/>
            <person name="Kyrpides N.C."/>
            <person name="Klenk H.P."/>
            <person name="Detter J.C."/>
        </authorList>
    </citation>
    <scope>NUCLEOTIDE SEQUENCE [LARGE SCALE GENOMIC DNA]</scope>
    <source>
        <strain evidence="2">ATCC 33096 / DSM 2489 / 6091</strain>
    </source>
</reference>
<keyword evidence="1" id="KW-0808">Transferase</keyword>
<dbReference type="HOGENOM" id="CLU_065155_3_1_12"/>
<accession>F2NU49</accession>
<name>F2NU49_TRES6</name>